<organism evidence="5">
    <name type="scientific">Pseudozyma antarctica</name>
    <name type="common">Yeast</name>
    <name type="synonym">Candida antarctica</name>
    <dbReference type="NCBI Taxonomy" id="84753"/>
    <lineage>
        <taxon>Eukaryota</taxon>
        <taxon>Fungi</taxon>
        <taxon>Dikarya</taxon>
        <taxon>Basidiomycota</taxon>
        <taxon>Ustilaginomycotina</taxon>
        <taxon>Ustilaginomycetes</taxon>
        <taxon>Ustilaginales</taxon>
        <taxon>Ustilaginaceae</taxon>
        <taxon>Moesziomyces</taxon>
    </lineage>
</organism>
<dbReference type="HOGENOM" id="CLU_578690_0_0_1"/>
<evidence type="ECO:0000259" key="4">
    <source>
        <dbReference type="Pfam" id="PF01883"/>
    </source>
</evidence>
<keyword evidence="2" id="KW-0159">Chromosome partition</keyword>
<dbReference type="GO" id="GO:0007059">
    <property type="term" value="P:chromosome segregation"/>
    <property type="evidence" value="ECO:0007669"/>
    <property type="project" value="UniProtKB-KW"/>
</dbReference>
<feature type="compositionally biased region" description="Low complexity" evidence="3">
    <location>
        <begin position="214"/>
        <end position="249"/>
    </location>
</feature>
<dbReference type="InterPro" id="IPR039796">
    <property type="entry name" value="MIP18"/>
</dbReference>
<evidence type="ECO:0000256" key="3">
    <source>
        <dbReference type="SAM" id="MobiDB-lite"/>
    </source>
</evidence>
<feature type="compositionally biased region" description="Polar residues" evidence="3">
    <location>
        <begin position="137"/>
        <end position="150"/>
    </location>
</feature>
<accession>A0A081CDX8</accession>
<dbReference type="Gene3D" id="3.30.300.130">
    <property type="entry name" value="Fe-S cluster assembly (FSCA)"/>
    <property type="match status" value="1"/>
</dbReference>
<feature type="compositionally biased region" description="Basic and acidic residues" evidence="3">
    <location>
        <begin position="272"/>
        <end position="281"/>
    </location>
</feature>
<dbReference type="SUPFAM" id="SSF117916">
    <property type="entry name" value="Fe-S cluster assembly (FSCA) domain-like"/>
    <property type="match status" value="1"/>
</dbReference>
<keyword evidence="6" id="KW-1185">Reference proteome</keyword>
<protein>
    <submittedName>
        <fullName evidence="5">Transcription-related protein</fullName>
    </submittedName>
</protein>
<dbReference type="GO" id="GO:0051604">
    <property type="term" value="P:protein maturation"/>
    <property type="evidence" value="ECO:0007669"/>
    <property type="project" value="InterPro"/>
</dbReference>
<dbReference type="FunFam" id="3.30.300.130:FF:000005">
    <property type="entry name" value="Mitotic spindle-associated mmxd complex subunit"/>
    <property type="match status" value="1"/>
</dbReference>
<feature type="domain" description="MIP18 family-like" evidence="4">
    <location>
        <begin position="302"/>
        <end position="383"/>
    </location>
</feature>
<name>A0A081CDX8_PSEA2</name>
<dbReference type="PANTHER" id="PTHR12377">
    <property type="entry name" value="CYTOSOLIC IRON-SULFUR ASSEMBLY COMPONENT 2B-RELATED"/>
    <property type="match status" value="1"/>
</dbReference>
<dbReference type="InterPro" id="IPR002744">
    <property type="entry name" value="MIP18-like"/>
</dbReference>
<comment type="similarity">
    <text evidence="1">Belongs to the MIP18 family.</text>
</comment>
<evidence type="ECO:0000313" key="5">
    <source>
        <dbReference type="EMBL" id="GAK64874.1"/>
    </source>
</evidence>
<reference evidence="5" key="1">
    <citation type="submission" date="2014-07" db="EMBL/GenBank/DDBJ databases">
        <title>Draft genome sequence of the yeast Pseudozyma antarctica JCM 10317 known as a producer of lipase B which used in a wide range of industrial applications.</title>
        <authorList>
            <person name="Morita T."/>
            <person name="Saika A."/>
            <person name="Koike H."/>
        </authorList>
    </citation>
    <scope>NUCLEOTIDE SEQUENCE</scope>
    <source>
        <strain evidence="5">JCM 10317</strain>
    </source>
</reference>
<dbReference type="PANTHER" id="PTHR12377:SF0">
    <property type="entry name" value="CYTOSOLIC IRON-SULFUR ASSEMBLY COMPONENT 2B"/>
    <property type="match status" value="1"/>
</dbReference>
<dbReference type="GO" id="GO:0140535">
    <property type="term" value="C:intracellular protein-containing complex"/>
    <property type="evidence" value="ECO:0007669"/>
    <property type="project" value="UniProtKB-ARBA"/>
</dbReference>
<gene>
    <name evidence="5" type="ORF">PAN0_007c3090</name>
</gene>
<feature type="region of interest" description="Disordered" evidence="3">
    <location>
        <begin position="214"/>
        <end position="298"/>
    </location>
</feature>
<dbReference type="AlphaFoldDB" id="A0A081CDX8"/>
<dbReference type="EMBL" id="DF830074">
    <property type="protein sequence ID" value="GAK64874.1"/>
    <property type="molecule type" value="Genomic_DNA"/>
</dbReference>
<dbReference type="Proteomes" id="UP000053758">
    <property type="component" value="Unassembled WGS sequence"/>
</dbReference>
<evidence type="ECO:0000256" key="2">
    <source>
        <dbReference type="ARBA" id="ARBA00022829"/>
    </source>
</evidence>
<feature type="compositionally biased region" description="Acidic residues" evidence="3">
    <location>
        <begin position="257"/>
        <end position="271"/>
    </location>
</feature>
<dbReference type="GeneID" id="26303914"/>
<dbReference type="InterPro" id="IPR034904">
    <property type="entry name" value="FSCA_dom_sf"/>
</dbReference>
<proteinExistence type="inferred from homology"/>
<dbReference type="Pfam" id="PF01883">
    <property type="entry name" value="FeS_assembly_P"/>
    <property type="match status" value="1"/>
</dbReference>
<evidence type="ECO:0000313" key="6">
    <source>
        <dbReference type="Proteomes" id="UP000053758"/>
    </source>
</evidence>
<dbReference type="GO" id="GO:1990229">
    <property type="term" value="C:iron-sulfur cluster assembly complex"/>
    <property type="evidence" value="ECO:0007669"/>
    <property type="project" value="UniProtKB-ARBA"/>
</dbReference>
<sequence>MLIAAAAREWQRELRQGSELVRIGIETGGTDRVVGKQDPADRDDDGAAAAAATCRDKQPSLGLYIPTDSARDTTPKAAQEMNKASIMCALQLTQATSVRAATGAEEGRAKTYALALPSPADLLSCLPARILARGLTSQSHSELQPGSTLHRSALPPHLQPHLHQPDPRPSQIDMDQKDNANPIVYQSSASANQRRAPSSADAEWWRDHSIHSSAASIRPPSASTGTGAIASSSSSAGTAFGSGLASSFSRATRSTLDEDDEEDEDEEDDRQEGDVHDKDGDVAMSATQQPSASLKGDEIDSQEIYDLIRSITDPEHPLTLEQLAVVNASHISVSQGDLARNALPHVLLEFTPTIPHCSMATLIGLSLRVRLLRALPERFKVDIRVRPGTHQSENAVNKQLNDKERVAAALENSHLFNVVQGCLASAGRRGKSADELAAYLNTPPSADGAVDQDHVNIWKTVDEITTRMGIAV</sequence>
<dbReference type="RefSeq" id="XP_014656661.1">
    <property type="nucleotide sequence ID" value="XM_014801175.1"/>
</dbReference>
<evidence type="ECO:0000256" key="1">
    <source>
        <dbReference type="ARBA" id="ARBA00010381"/>
    </source>
</evidence>
<dbReference type="Gene3D" id="6.10.250.1280">
    <property type="match status" value="1"/>
</dbReference>
<feature type="region of interest" description="Disordered" evidence="3">
    <location>
        <begin position="137"/>
        <end position="176"/>
    </location>
</feature>